<accession>A0A5J5BXF6</accession>
<evidence type="ECO:0000313" key="2">
    <source>
        <dbReference type="Proteomes" id="UP000325577"/>
    </source>
</evidence>
<name>A0A5J5BXF6_9ASTE</name>
<dbReference type="Proteomes" id="UP000325577">
    <property type="component" value="Linkage Group LG1"/>
</dbReference>
<evidence type="ECO:0000313" key="1">
    <source>
        <dbReference type="EMBL" id="KAA8547863.1"/>
    </source>
</evidence>
<proteinExistence type="predicted"/>
<protein>
    <submittedName>
        <fullName evidence="1">Uncharacterized protein</fullName>
    </submittedName>
</protein>
<dbReference type="AlphaFoldDB" id="A0A5J5BXF6"/>
<reference evidence="1 2" key="1">
    <citation type="submission" date="2019-09" db="EMBL/GenBank/DDBJ databases">
        <title>A chromosome-level genome assembly of the Chinese tupelo Nyssa sinensis.</title>
        <authorList>
            <person name="Yang X."/>
            <person name="Kang M."/>
            <person name="Yang Y."/>
            <person name="Xiong H."/>
            <person name="Wang M."/>
            <person name="Zhang Z."/>
            <person name="Wang Z."/>
            <person name="Wu H."/>
            <person name="Ma T."/>
            <person name="Liu J."/>
            <person name="Xi Z."/>
        </authorList>
    </citation>
    <scope>NUCLEOTIDE SEQUENCE [LARGE SCALE GENOMIC DNA]</scope>
    <source>
        <strain evidence="1">J267</strain>
        <tissue evidence="1">Leaf</tissue>
    </source>
</reference>
<organism evidence="1 2">
    <name type="scientific">Nyssa sinensis</name>
    <dbReference type="NCBI Taxonomy" id="561372"/>
    <lineage>
        <taxon>Eukaryota</taxon>
        <taxon>Viridiplantae</taxon>
        <taxon>Streptophyta</taxon>
        <taxon>Embryophyta</taxon>
        <taxon>Tracheophyta</taxon>
        <taxon>Spermatophyta</taxon>
        <taxon>Magnoliopsida</taxon>
        <taxon>eudicotyledons</taxon>
        <taxon>Gunneridae</taxon>
        <taxon>Pentapetalae</taxon>
        <taxon>asterids</taxon>
        <taxon>Cornales</taxon>
        <taxon>Nyssaceae</taxon>
        <taxon>Nyssa</taxon>
    </lineage>
</organism>
<dbReference type="EMBL" id="CM018032">
    <property type="protein sequence ID" value="KAA8547863.1"/>
    <property type="molecule type" value="Genomic_DNA"/>
</dbReference>
<gene>
    <name evidence="1" type="ORF">F0562_004292</name>
</gene>
<keyword evidence="2" id="KW-1185">Reference proteome</keyword>
<sequence length="168" mass="19193">MDVVLFKVCSRRSLVWDKNSKARCFKCGAAHILVWIRGNFRVDHRFLIGEYVQLVALSVEPLVNRIDEAALKHYHFRWARLRVQVLDIPIPVRVRVGVGSFGEPEYARLAEYGVSWLDEHCMGLMEGPDLASSVDCTPMVVVNPLDFTDGFSKVNEFESKQQALQWAI</sequence>